<dbReference type="AlphaFoldDB" id="C1FGU5"/>
<evidence type="ECO:0000313" key="2">
    <source>
        <dbReference type="Proteomes" id="UP000002009"/>
    </source>
</evidence>
<keyword evidence="2" id="KW-1185">Reference proteome</keyword>
<dbReference type="KEGG" id="mis:MICPUN_53179"/>
<dbReference type="GeneID" id="8245978"/>
<dbReference type="RefSeq" id="XP_002508064.1">
    <property type="nucleotide sequence ID" value="XM_002508018.1"/>
</dbReference>
<organism evidence="1 2">
    <name type="scientific">Micromonas commoda (strain RCC299 / NOUM17 / CCMP2709)</name>
    <name type="common">Picoplanktonic green alga</name>
    <dbReference type="NCBI Taxonomy" id="296587"/>
    <lineage>
        <taxon>Eukaryota</taxon>
        <taxon>Viridiplantae</taxon>
        <taxon>Chlorophyta</taxon>
        <taxon>Mamiellophyceae</taxon>
        <taxon>Mamiellales</taxon>
        <taxon>Mamiellaceae</taxon>
        <taxon>Micromonas</taxon>
    </lineage>
</organism>
<dbReference type="OMA" id="PWRTTNQ"/>
<accession>C1FGU5</accession>
<dbReference type="OrthoDB" id="564197at2759"/>
<sequence>MGKSDGYDKKAPCPLGTGTKLVRVGGQLVCVAHKHEPTGYKAPGAYGSKVVFDGESTSKAALASVRTIGPKTTKKKLEPYHPLAARNRPKHQTENIASSRFGVPKGFTETYRNSSQINLGDGHPDSSKPWRTTNQIYTNRTLMTGKVGIETNEGIFAECAALTHSKFRN</sequence>
<dbReference type="EMBL" id="CP001575">
    <property type="protein sequence ID" value="ACO69322.1"/>
    <property type="molecule type" value="Genomic_DNA"/>
</dbReference>
<gene>
    <name evidence="1" type="ORF">MICPUN_53179</name>
</gene>
<dbReference type="eggNOG" id="ENOG502T0JA">
    <property type="taxonomic scope" value="Eukaryota"/>
</dbReference>
<name>C1FGU5_MICCC</name>
<evidence type="ECO:0000313" key="1">
    <source>
        <dbReference type="EMBL" id="ACO69322.1"/>
    </source>
</evidence>
<protein>
    <submittedName>
        <fullName evidence="1">Uncharacterized protein</fullName>
    </submittedName>
</protein>
<proteinExistence type="predicted"/>
<dbReference type="Proteomes" id="UP000002009">
    <property type="component" value="Chromosome 8"/>
</dbReference>
<dbReference type="InParanoid" id="C1FGU5"/>
<reference evidence="1 2" key="1">
    <citation type="journal article" date="2009" name="Science">
        <title>Green evolution and dynamic adaptations revealed by genomes of the marine picoeukaryotes Micromonas.</title>
        <authorList>
            <person name="Worden A.Z."/>
            <person name="Lee J.H."/>
            <person name="Mock T."/>
            <person name="Rouze P."/>
            <person name="Simmons M.P."/>
            <person name="Aerts A.L."/>
            <person name="Allen A.E."/>
            <person name="Cuvelier M.L."/>
            <person name="Derelle E."/>
            <person name="Everett M.V."/>
            <person name="Foulon E."/>
            <person name="Grimwood J."/>
            <person name="Gundlach H."/>
            <person name="Henrissat B."/>
            <person name="Napoli C."/>
            <person name="McDonald S.M."/>
            <person name="Parker M.S."/>
            <person name="Rombauts S."/>
            <person name="Salamov A."/>
            <person name="Von Dassow P."/>
            <person name="Badger J.H."/>
            <person name="Coutinho P.M."/>
            <person name="Demir E."/>
            <person name="Dubchak I."/>
            <person name="Gentemann C."/>
            <person name="Eikrem W."/>
            <person name="Gready J.E."/>
            <person name="John U."/>
            <person name="Lanier W."/>
            <person name="Lindquist E.A."/>
            <person name="Lucas S."/>
            <person name="Mayer K.F."/>
            <person name="Moreau H."/>
            <person name="Not F."/>
            <person name="Otillar R."/>
            <person name="Panaud O."/>
            <person name="Pangilinan J."/>
            <person name="Paulsen I."/>
            <person name="Piegu B."/>
            <person name="Poliakov A."/>
            <person name="Robbens S."/>
            <person name="Schmutz J."/>
            <person name="Toulza E."/>
            <person name="Wyss T."/>
            <person name="Zelensky A."/>
            <person name="Zhou K."/>
            <person name="Armbrust E.V."/>
            <person name="Bhattacharya D."/>
            <person name="Goodenough U.W."/>
            <person name="Van de Peer Y."/>
            <person name="Grigoriev I.V."/>
        </authorList>
    </citation>
    <scope>NUCLEOTIDE SEQUENCE [LARGE SCALE GENOMIC DNA]</scope>
    <source>
        <strain evidence="2">RCC299 / NOUM17</strain>
    </source>
</reference>